<evidence type="ECO:0000313" key="8">
    <source>
        <dbReference type="Proteomes" id="UP000586722"/>
    </source>
</evidence>
<proteinExistence type="inferred from homology"/>
<comment type="function">
    <text evidence="3">Lytic transglycosylase with a strong preference for naked glycan strands that lack stem peptides.</text>
</comment>
<dbReference type="EC" id="4.2.2.-" evidence="3"/>
<feature type="region of interest" description="Disordered" evidence="5">
    <location>
        <begin position="360"/>
        <end position="392"/>
    </location>
</feature>
<dbReference type="InterPro" id="IPR009009">
    <property type="entry name" value="RlpA-like_DPBB"/>
</dbReference>
<sequence length="463" mass="46725">MAEAGQTDDSAGTAGAAHGIPSPASAGRSARRMSSGILVAMAAALALAGCASTPPKKRSTEFFPESKYGVKASPRVVADGQPVPRGGGRDIVGQPYKVAGRWYHPKEDPDYKKVGFASWYGEAFHGRKTANGEIYDRNALTAAHTTMPLPSYARVTNLANGRSMIVRVNDRGPFHGNREIDLSQRVAKMLGTKAAGVAKVKVEYVGRAPLHGQDEAFLLASYSGPDAVTPGGTMPGTMIAQATPPAQPAARATTPSAPVPAASVQVASAADALGAAPSAGGIRAPSPRPLLMTSMITVASASGSTPVSNPAYQIAYDPALAFETGISGVMVASASQVAPAAAPLGAAPQTLAPQTLAPLPAAVSPGAGPAAPDLGQPGLGAPPQTLGTLPVRIPPAGLSQPAAFAPQPAASPFDALQPAVNGPRNLLTGGAISSFAANDRINAAYSAFGSFEATSVPLNRLDR</sequence>
<evidence type="ECO:0000256" key="1">
    <source>
        <dbReference type="ARBA" id="ARBA00023239"/>
    </source>
</evidence>
<accession>A0A7X5J7L6</accession>
<evidence type="ECO:0000313" key="7">
    <source>
        <dbReference type="EMBL" id="NBN77819.1"/>
    </source>
</evidence>
<dbReference type="GO" id="GO:0071555">
    <property type="term" value="P:cell wall organization"/>
    <property type="evidence" value="ECO:0007669"/>
    <property type="project" value="UniProtKB-KW"/>
</dbReference>
<dbReference type="Proteomes" id="UP000586722">
    <property type="component" value="Unassembled WGS sequence"/>
</dbReference>
<keyword evidence="1 3" id="KW-0456">Lyase</keyword>
<feature type="compositionally biased region" description="Low complexity" evidence="5">
    <location>
        <begin position="360"/>
        <end position="372"/>
    </location>
</feature>
<dbReference type="GO" id="GO:0008932">
    <property type="term" value="F:lytic endotransglycosylase activity"/>
    <property type="evidence" value="ECO:0007669"/>
    <property type="project" value="UniProtKB-UniRule"/>
</dbReference>
<organism evidence="7 8">
    <name type="scientific">Pannonibacter tanglangensis</name>
    <dbReference type="NCBI Taxonomy" id="2750084"/>
    <lineage>
        <taxon>Bacteria</taxon>
        <taxon>Pseudomonadati</taxon>
        <taxon>Pseudomonadota</taxon>
        <taxon>Alphaproteobacteria</taxon>
        <taxon>Hyphomicrobiales</taxon>
        <taxon>Stappiaceae</taxon>
        <taxon>Pannonibacter</taxon>
    </lineage>
</organism>
<dbReference type="EMBL" id="JAABLQ010000001">
    <property type="protein sequence ID" value="NBN77819.1"/>
    <property type="molecule type" value="Genomic_DNA"/>
</dbReference>
<dbReference type="HAMAP" id="MF_02071">
    <property type="entry name" value="RlpA"/>
    <property type="match status" value="1"/>
</dbReference>
<dbReference type="NCBIfam" id="TIGR00413">
    <property type="entry name" value="rlpA"/>
    <property type="match status" value="1"/>
</dbReference>
<evidence type="ECO:0000259" key="6">
    <source>
        <dbReference type="Pfam" id="PF03330"/>
    </source>
</evidence>
<feature type="domain" description="RlpA-like protein double-psi beta-barrel" evidence="6">
    <location>
        <begin position="114"/>
        <end position="202"/>
    </location>
</feature>
<dbReference type="GO" id="GO:0009279">
    <property type="term" value="C:cell outer membrane"/>
    <property type="evidence" value="ECO:0007669"/>
    <property type="project" value="TreeGrafter"/>
</dbReference>
<dbReference type="InterPro" id="IPR036908">
    <property type="entry name" value="RlpA-like_sf"/>
</dbReference>
<name>A0A7X5J7L6_9HYPH</name>
<keyword evidence="8" id="KW-1185">Reference proteome</keyword>
<dbReference type="SUPFAM" id="SSF50685">
    <property type="entry name" value="Barwin-like endoglucanases"/>
    <property type="match status" value="1"/>
</dbReference>
<comment type="similarity">
    <text evidence="3 4">Belongs to the RlpA family.</text>
</comment>
<dbReference type="GO" id="GO:0000270">
    <property type="term" value="P:peptidoglycan metabolic process"/>
    <property type="evidence" value="ECO:0007669"/>
    <property type="project" value="UniProtKB-UniRule"/>
</dbReference>
<dbReference type="PANTHER" id="PTHR34183:SF1">
    <property type="entry name" value="ENDOLYTIC PEPTIDOGLYCAN TRANSGLYCOSYLASE RLPA"/>
    <property type="match status" value="1"/>
</dbReference>
<dbReference type="CDD" id="cd22268">
    <property type="entry name" value="DPBB_RlpA-like"/>
    <property type="match status" value="1"/>
</dbReference>
<keyword evidence="2 3" id="KW-0961">Cell wall biogenesis/degradation</keyword>
<protein>
    <recommendedName>
        <fullName evidence="3">Endolytic peptidoglycan transglycosylase RlpA</fullName>
        <ecNumber evidence="3">4.2.2.-</ecNumber>
    </recommendedName>
</protein>
<dbReference type="Pfam" id="PF03330">
    <property type="entry name" value="DPBB_1"/>
    <property type="match status" value="1"/>
</dbReference>
<evidence type="ECO:0000256" key="2">
    <source>
        <dbReference type="ARBA" id="ARBA00023316"/>
    </source>
</evidence>
<dbReference type="AlphaFoldDB" id="A0A7X5J7L6"/>
<evidence type="ECO:0000256" key="4">
    <source>
        <dbReference type="RuleBase" id="RU003495"/>
    </source>
</evidence>
<dbReference type="InterPro" id="IPR012997">
    <property type="entry name" value="RplA"/>
</dbReference>
<evidence type="ECO:0000256" key="5">
    <source>
        <dbReference type="SAM" id="MobiDB-lite"/>
    </source>
</evidence>
<reference evidence="8" key="1">
    <citation type="submission" date="2020-01" db="EMBL/GenBank/DDBJ databases">
        <authorList>
            <person name="Fang Y."/>
            <person name="Sun R."/>
            <person name="Nie L."/>
            <person name="He J."/>
            <person name="Hao L."/>
            <person name="Wang L."/>
            <person name="Su S."/>
            <person name="Lv E."/>
            <person name="Zhang Z."/>
            <person name="Xie R."/>
            <person name="Liu H."/>
        </authorList>
    </citation>
    <scope>NUCLEOTIDE SEQUENCE [LARGE SCALE GENOMIC DNA]</scope>
    <source>
        <strain evidence="8">XCT-53</strain>
    </source>
</reference>
<comment type="caution">
    <text evidence="7">The sequence shown here is derived from an EMBL/GenBank/DDBJ whole genome shotgun (WGS) entry which is preliminary data.</text>
</comment>
<dbReference type="PANTHER" id="PTHR34183">
    <property type="entry name" value="ENDOLYTIC PEPTIDOGLYCAN TRANSGLYCOSYLASE RLPA"/>
    <property type="match status" value="1"/>
</dbReference>
<dbReference type="Gene3D" id="2.40.40.10">
    <property type="entry name" value="RlpA-like domain"/>
    <property type="match status" value="1"/>
</dbReference>
<evidence type="ECO:0000256" key="3">
    <source>
        <dbReference type="HAMAP-Rule" id="MF_02071"/>
    </source>
</evidence>
<dbReference type="InterPro" id="IPR034718">
    <property type="entry name" value="RlpA"/>
</dbReference>
<feature type="compositionally biased region" description="Low complexity" evidence="5">
    <location>
        <begin position="19"/>
        <end position="28"/>
    </location>
</feature>
<gene>
    <name evidence="3" type="primary">rlpA</name>
    <name evidence="7" type="ORF">GWI72_05995</name>
</gene>
<feature type="region of interest" description="Disordered" evidence="5">
    <location>
        <begin position="1"/>
        <end position="28"/>
    </location>
</feature>